<proteinExistence type="predicted"/>
<dbReference type="Proteomes" id="UP000076959">
    <property type="component" value="Unassembled WGS sequence"/>
</dbReference>
<evidence type="ECO:0000256" key="2">
    <source>
        <dbReference type="ARBA" id="ARBA00022617"/>
    </source>
</evidence>
<dbReference type="AlphaFoldDB" id="A0A176YW98"/>
<evidence type="ECO:0000256" key="6">
    <source>
        <dbReference type="PROSITE-ProRule" id="PRU00433"/>
    </source>
</evidence>
<dbReference type="InterPro" id="IPR009056">
    <property type="entry name" value="Cyt_c-like_dom"/>
</dbReference>
<evidence type="ECO:0000259" key="7">
    <source>
        <dbReference type="PROSITE" id="PS51007"/>
    </source>
</evidence>
<dbReference type="STRING" id="1505087.AYJ54_08780"/>
<dbReference type="GO" id="GO:0009055">
    <property type="term" value="F:electron transfer activity"/>
    <property type="evidence" value="ECO:0007669"/>
    <property type="project" value="InterPro"/>
</dbReference>
<sequence>MEARMQLSQRTSRNRWVRLIAAVGLTWLLSALASVAQQSSSATSDEAAHQAFNNSCRTCHSVKEGDNRLGPNLNRIVGRKAGSLPNYNYSPAMKDAGFVWDKDRLARFIVKPDEVVSGNKMEPYGGISPDEAAKVVAYLQSTSGTQ</sequence>
<evidence type="ECO:0000256" key="5">
    <source>
        <dbReference type="ARBA" id="ARBA00023004"/>
    </source>
</evidence>
<keyword evidence="1" id="KW-0813">Transport</keyword>
<dbReference type="Gene3D" id="1.10.760.10">
    <property type="entry name" value="Cytochrome c-like domain"/>
    <property type="match status" value="1"/>
</dbReference>
<keyword evidence="5 6" id="KW-0408">Iron</keyword>
<reference evidence="8 9" key="1">
    <citation type="submission" date="2016-03" db="EMBL/GenBank/DDBJ databases">
        <title>Draft Genome Sequence of the Strain BR 10245 (Bradyrhizobium sp.) isolated from nodules of Centrolobium paraense.</title>
        <authorList>
            <person name="Simoes-Araujo J.L.Sr."/>
            <person name="Barauna A.C."/>
            <person name="Silva K."/>
            <person name="Zilli J.E."/>
        </authorList>
    </citation>
    <scope>NUCLEOTIDE SEQUENCE [LARGE SCALE GENOMIC DNA]</scope>
    <source>
        <strain evidence="8 9">BR 10245</strain>
    </source>
</reference>
<dbReference type="Pfam" id="PF00034">
    <property type="entry name" value="Cytochrom_C"/>
    <property type="match status" value="1"/>
</dbReference>
<dbReference type="InterPro" id="IPR036909">
    <property type="entry name" value="Cyt_c-like_dom_sf"/>
</dbReference>
<dbReference type="PANTHER" id="PTHR11961">
    <property type="entry name" value="CYTOCHROME C"/>
    <property type="match status" value="1"/>
</dbReference>
<evidence type="ECO:0000256" key="3">
    <source>
        <dbReference type="ARBA" id="ARBA00022723"/>
    </source>
</evidence>
<gene>
    <name evidence="8" type="ORF">AYJ54_08780</name>
</gene>
<dbReference type="RefSeq" id="WP_063699379.1">
    <property type="nucleotide sequence ID" value="NZ_LUUB01000049.1"/>
</dbReference>
<feature type="domain" description="Cytochrome c" evidence="7">
    <location>
        <begin position="43"/>
        <end position="143"/>
    </location>
</feature>
<dbReference type="OrthoDB" id="9805828at2"/>
<dbReference type="GO" id="GO:0046872">
    <property type="term" value="F:metal ion binding"/>
    <property type="evidence" value="ECO:0007669"/>
    <property type="project" value="UniProtKB-KW"/>
</dbReference>
<dbReference type="SUPFAM" id="SSF46626">
    <property type="entry name" value="Cytochrome c"/>
    <property type="match status" value="1"/>
</dbReference>
<keyword evidence="9" id="KW-1185">Reference proteome</keyword>
<protein>
    <submittedName>
        <fullName evidence="8">Cytochrome C</fullName>
    </submittedName>
</protein>
<evidence type="ECO:0000313" key="8">
    <source>
        <dbReference type="EMBL" id="OAF11017.1"/>
    </source>
</evidence>
<accession>A0A176YW98</accession>
<dbReference type="PRINTS" id="PR00604">
    <property type="entry name" value="CYTCHRMECIAB"/>
</dbReference>
<comment type="caution">
    <text evidence="8">The sequence shown here is derived from an EMBL/GenBank/DDBJ whole genome shotgun (WGS) entry which is preliminary data.</text>
</comment>
<keyword evidence="3 6" id="KW-0479">Metal-binding</keyword>
<dbReference type="GO" id="GO:0020037">
    <property type="term" value="F:heme binding"/>
    <property type="evidence" value="ECO:0007669"/>
    <property type="project" value="InterPro"/>
</dbReference>
<evidence type="ECO:0000313" key="9">
    <source>
        <dbReference type="Proteomes" id="UP000076959"/>
    </source>
</evidence>
<keyword evidence="4" id="KW-0249">Electron transport</keyword>
<organism evidence="8 9">
    <name type="scientific">Bradyrhizobium centrolobii</name>
    <dbReference type="NCBI Taxonomy" id="1505087"/>
    <lineage>
        <taxon>Bacteria</taxon>
        <taxon>Pseudomonadati</taxon>
        <taxon>Pseudomonadota</taxon>
        <taxon>Alphaproteobacteria</taxon>
        <taxon>Hyphomicrobiales</taxon>
        <taxon>Nitrobacteraceae</taxon>
        <taxon>Bradyrhizobium</taxon>
    </lineage>
</organism>
<dbReference type="PROSITE" id="PS51007">
    <property type="entry name" value="CYTC"/>
    <property type="match status" value="1"/>
</dbReference>
<evidence type="ECO:0000256" key="4">
    <source>
        <dbReference type="ARBA" id="ARBA00022982"/>
    </source>
</evidence>
<dbReference type="InterPro" id="IPR002327">
    <property type="entry name" value="Cyt_c_1A/1B"/>
</dbReference>
<evidence type="ECO:0000256" key="1">
    <source>
        <dbReference type="ARBA" id="ARBA00022448"/>
    </source>
</evidence>
<keyword evidence="2 6" id="KW-0349">Heme</keyword>
<dbReference type="EMBL" id="LUUB01000049">
    <property type="protein sequence ID" value="OAF11017.1"/>
    <property type="molecule type" value="Genomic_DNA"/>
</dbReference>
<name>A0A176YW98_9BRAD</name>